<evidence type="ECO:0000313" key="2">
    <source>
        <dbReference type="EMBL" id="SGY56829.1"/>
    </source>
</evidence>
<dbReference type="Proteomes" id="UP000249464">
    <property type="component" value="Unassembled WGS sequence"/>
</dbReference>
<proteinExistence type="predicted"/>
<evidence type="ECO:0000256" key="1">
    <source>
        <dbReference type="SAM" id="MobiDB-lite"/>
    </source>
</evidence>
<organism evidence="2 3">
    <name type="scientific">Microbotryum silenes-dioicae</name>
    <dbReference type="NCBI Taxonomy" id="796604"/>
    <lineage>
        <taxon>Eukaryota</taxon>
        <taxon>Fungi</taxon>
        <taxon>Dikarya</taxon>
        <taxon>Basidiomycota</taxon>
        <taxon>Pucciniomycotina</taxon>
        <taxon>Microbotryomycetes</taxon>
        <taxon>Microbotryales</taxon>
        <taxon>Microbotryaceae</taxon>
        <taxon>Microbotryum</taxon>
    </lineage>
</organism>
<feature type="compositionally biased region" description="Basic and acidic residues" evidence="1">
    <location>
        <begin position="33"/>
        <end position="46"/>
    </location>
</feature>
<evidence type="ECO:0000313" key="3">
    <source>
        <dbReference type="Proteomes" id="UP000249464"/>
    </source>
</evidence>
<feature type="region of interest" description="Disordered" evidence="1">
    <location>
        <begin position="1"/>
        <end position="75"/>
    </location>
</feature>
<protein>
    <submittedName>
        <fullName evidence="2">BQ5605_C006g04177 protein</fullName>
    </submittedName>
</protein>
<keyword evidence="3" id="KW-1185">Reference proteome</keyword>
<feature type="compositionally biased region" description="Basic and acidic residues" evidence="1">
    <location>
        <begin position="1"/>
        <end position="21"/>
    </location>
</feature>
<sequence>MSRARGGDGMRDEEQEGERWRLSLNRTHRMSRKAAERRGVKPEAEGHVPGCFDGKWVLGERGRNGLSPRGLSPVL</sequence>
<gene>
    <name evidence="2" type="primary">BQ5605_C006g04177</name>
    <name evidence="2" type="ORF">BQ5605_C006G04177</name>
</gene>
<name>A0A2X0P210_9BASI</name>
<reference evidence="2 3" key="1">
    <citation type="submission" date="2016-11" db="EMBL/GenBank/DDBJ databases">
        <authorList>
            <person name="Jaros S."/>
            <person name="Januszkiewicz K."/>
            <person name="Wedrychowicz H."/>
        </authorList>
    </citation>
    <scope>NUCLEOTIDE SEQUENCE [LARGE SCALE GENOMIC DNA]</scope>
</reference>
<accession>A0A2X0P210</accession>
<dbReference type="AlphaFoldDB" id="A0A2X0P210"/>
<dbReference type="EMBL" id="FQNC01000044">
    <property type="protein sequence ID" value="SGY56829.1"/>
    <property type="molecule type" value="Genomic_DNA"/>
</dbReference>